<dbReference type="InterPro" id="IPR018306">
    <property type="entry name" value="Phage_T5_Orf172_DNA-bd"/>
</dbReference>
<evidence type="ECO:0000313" key="3">
    <source>
        <dbReference type="Proteomes" id="UP000198833"/>
    </source>
</evidence>
<proteinExistence type="predicted"/>
<dbReference type="AlphaFoldDB" id="A0A1H9GHU5"/>
<accession>A0A1H9GHU5</accession>
<sequence>MSKGIIYAMTTAVSGLIKIGKTRVENFEQRMYFLEKNGYSNVTALKRKFAIIVDDYEDKETLLDEIFSKSKVFNTELYALDIDLVIQLLSSLEGEQIYPKEKSKEEVFDEATRERVIRNNQRFLPDGEYYYNRKIKGFGEAYGKALVKDGIITVLAGSVCAPTLPGVVPEVRRNAVIVDNILKEDVICTSPSSAGWIVSGRSNNGWVEWKNKHGQSIDVYRKINRKG</sequence>
<evidence type="ECO:0000259" key="1">
    <source>
        <dbReference type="SMART" id="SM00974"/>
    </source>
</evidence>
<evidence type="ECO:0000313" key="2">
    <source>
        <dbReference type="EMBL" id="SEQ49593.1"/>
    </source>
</evidence>
<dbReference type="EMBL" id="FOEN01000014">
    <property type="protein sequence ID" value="SEQ49593.1"/>
    <property type="molecule type" value="Genomic_DNA"/>
</dbReference>
<dbReference type="InterPro" id="IPR025579">
    <property type="entry name" value="DUF4357"/>
</dbReference>
<dbReference type="Pfam" id="PF14267">
    <property type="entry name" value="DUF4357"/>
    <property type="match status" value="1"/>
</dbReference>
<dbReference type="SMART" id="SM00974">
    <property type="entry name" value="T5orf172"/>
    <property type="match status" value="1"/>
</dbReference>
<dbReference type="Proteomes" id="UP000198833">
    <property type="component" value="Unassembled WGS sequence"/>
</dbReference>
<dbReference type="STRING" id="89093.SAMN04488558_11411"/>
<gene>
    <name evidence="2" type="ORF">SAMN04488558_11411</name>
</gene>
<name>A0A1H9GHU5_9LACT</name>
<reference evidence="2 3" key="1">
    <citation type="submission" date="2016-10" db="EMBL/GenBank/DDBJ databases">
        <authorList>
            <person name="de Groot N.N."/>
        </authorList>
    </citation>
    <scope>NUCLEOTIDE SEQUENCE [LARGE SCALE GENOMIC DNA]</scope>
    <source>
        <strain evidence="2 3">DSM 15695</strain>
    </source>
</reference>
<feature type="domain" description="Bacteriophage T5 Orf172 DNA-binding" evidence="1">
    <location>
        <begin position="11"/>
        <end position="92"/>
    </location>
</feature>
<keyword evidence="3" id="KW-1185">Reference proteome</keyword>
<organism evidence="2 3">
    <name type="scientific">Ignavigranum ruoffiae</name>
    <dbReference type="NCBI Taxonomy" id="89093"/>
    <lineage>
        <taxon>Bacteria</taxon>
        <taxon>Bacillati</taxon>
        <taxon>Bacillota</taxon>
        <taxon>Bacilli</taxon>
        <taxon>Lactobacillales</taxon>
        <taxon>Aerococcaceae</taxon>
        <taxon>Ignavigranum</taxon>
    </lineage>
</organism>
<dbReference type="RefSeq" id="WP_092572632.1">
    <property type="nucleotide sequence ID" value="NZ_FOEN01000014.1"/>
</dbReference>
<protein>
    <recommendedName>
        <fullName evidence="1">Bacteriophage T5 Orf172 DNA-binding domain-containing protein</fullName>
    </recommendedName>
</protein>
<dbReference type="OrthoDB" id="2656488at2"/>